<evidence type="ECO:0000256" key="1">
    <source>
        <dbReference type="ARBA" id="ARBA00004613"/>
    </source>
</evidence>
<sequence>MGRDKNGIIKSIIKYISEVLILIFVIFHLSYAYVEPRADINSKSEFNPLFRVYYSNAVIVLTYHAVDRKILGPISLSPDLFEKHMEYLKYMGFHFITPDLLRRFMEGREDVPDNAVLITFDDGYENFYTNAYPILKKFHIPAINFVIVSKIGKNGAFPHLKWDEMREMLKSGLIYFGSHSYDSHYLIKIGIFKKAPALVGRKFELFGYKESEEEYETRIAFDLWYSKVLLENNLGISVKDFCFPYGAYNEKLLEIGKNLGYEVFYTTEKGINKTAKSKYILIKRLNAGSYNMTFSRFQALLFKYIIPHKVQSIPRKVRS</sequence>
<evidence type="ECO:0000256" key="2">
    <source>
        <dbReference type="ARBA" id="ARBA00022729"/>
    </source>
</evidence>
<accession>B8DYY4</accession>
<dbReference type="GO" id="GO:0005576">
    <property type="term" value="C:extracellular region"/>
    <property type="evidence" value="ECO:0007669"/>
    <property type="project" value="UniProtKB-SubCell"/>
</dbReference>
<dbReference type="EMBL" id="CP001251">
    <property type="protein sequence ID" value="ACK41610.1"/>
    <property type="molecule type" value="Genomic_DNA"/>
</dbReference>
<dbReference type="Gene3D" id="3.20.20.370">
    <property type="entry name" value="Glycoside hydrolase/deacetylase"/>
    <property type="match status" value="1"/>
</dbReference>
<feature type="transmembrane region" description="Helical" evidence="3">
    <location>
        <begin position="12"/>
        <end position="34"/>
    </location>
</feature>
<dbReference type="InterPro" id="IPR051398">
    <property type="entry name" value="Polysacch_Deacetylase"/>
</dbReference>
<proteinExistence type="predicted"/>
<name>B8DYY4_DICTD</name>
<dbReference type="GO" id="GO:0016810">
    <property type="term" value="F:hydrolase activity, acting on carbon-nitrogen (but not peptide) bonds"/>
    <property type="evidence" value="ECO:0007669"/>
    <property type="project" value="InterPro"/>
</dbReference>
<keyword evidence="3" id="KW-1133">Transmembrane helix</keyword>
<dbReference type="InterPro" id="IPR002509">
    <property type="entry name" value="NODB_dom"/>
</dbReference>
<keyword evidence="2" id="KW-0732">Signal</keyword>
<dbReference type="InParanoid" id="B8DYY4"/>
<dbReference type="AlphaFoldDB" id="B8DYY4"/>
<dbReference type="GO" id="GO:0016787">
    <property type="term" value="F:hydrolase activity"/>
    <property type="evidence" value="ECO:0000318"/>
    <property type="project" value="GO_Central"/>
</dbReference>
<dbReference type="PROSITE" id="PS51677">
    <property type="entry name" value="NODB"/>
    <property type="match status" value="1"/>
</dbReference>
<dbReference type="Proteomes" id="UP000007719">
    <property type="component" value="Chromosome"/>
</dbReference>
<feature type="domain" description="NodB homology" evidence="4">
    <location>
        <begin position="114"/>
        <end position="319"/>
    </location>
</feature>
<dbReference type="InterPro" id="IPR011330">
    <property type="entry name" value="Glyco_hydro/deAcase_b/a-brl"/>
</dbReference>
<evidence type="ECO:0000256" key="3">
    <source>
        <dbReference type="SAM" id="Phobius"/>
    </source>
</evidence>
<evidence type="ECO:0000259" key="4">
    <source>
        <dbReference type="PROSITE" id="PS51677"/>
    </source>
</evidence>
<gene>
    <name evidence="5" type="ordered locus">Dtur_0287</name>
</gene>
<dbReference type="SUPFAM" id="SSF88713">
    <property type="entry name" value="Glycoside hydrolase/deacetylase"/>
    <property type="match status" value="1"/>
</dbReference>
<dbReference type="RefSeq" id="WP_012582695.1">
    <property type="nucleotide sequence ID" value="NC_011661.1"/>
</dbReference>
<keyword evidence="6" id="KW-1185">Reference proteome</keyword>
<comment type="subcellular location">
    <subcellularLocation>
        <location evidence="1">Secreted</location>
    </subcellularLocation>
</comment>
<dbReference type="PANTHER" id="PTHR34216">
    <property type="match status" value="1"/>
</dbReference>
<dbReference type="PANTHER" id="PTHR34216:SF3">
    <property type="entry name" value="POLY-BETA-1,6-N-ACETYL-D-GLUCOSAMINE N-DEACETYLASE"/>
    <property type="match status" value="1"/>
</dbReference>
<dbReference type="CDD" id="cd10969">
    <property type="entry name" value="CE4_Ecf1_like_5s"/>
    <property type="match status" value="1"/>
</dbReference>
<dbReference type="KEGG" id="dtu:Dtur_0287"/>
<dbReference type="HOGENOM" id="CLU_030024_2_1_0"/>
<keyword evidence="3" id="KW-0472">Membrane</keyword>
<dbReference type="STRING" id="515635.Dtur_0287"/>
<protein>
    <submittedName>
        <fullName evidence="5">Polysaccharide deacetylase</fullName>
    </submittedName>
</protein>
<evidence type="ECO:0000313" key="5">
    <source>
        <dbReference type="EMBL" id="ACK41610.1"/>
    </source>
</evidence>
<reference evidence="6" key="1">
    <citation type="journal article" date="2016" name="Front. Microbiol.">
        <title>The complete genome sequence of hyperthermophile Dictyoglomus turgidum DSM 6724 reveals a specialized carbohydrate fermentor.</title>
        <authorList>
            <person name="Brumm P.J."/>
            <person name="Gowda K."/>
            <person name="Robb F.T."/>
            <person name="Mead D.A."/>
        </authorList>
    </citation>
    <scope>NUCLEOTIDE SEQUENCE [LARGE SCALE GENOMIC DNA]</scope>
    <source>
        <strain evidence="6">DSM 6724 / Z-1310</strain>
    </source>
</reference>
<evidence type="ECO:0000313" key="6">
    <source>
        <dbReference type="Proteomes" id="UP000007719"/>
    </source>
</evidence>
<organism evidence="5 6">
    <name type="scientific">Dictyoglomus turgidum (strain DSM 6724 / Z-1310)</name>
    <dbReference type="NCBI Taxonomy" id="515635"/>
    <lineage>
        <taxon>Bacteria</taxon>
        <taxon>Pseudomonadati</taxon>
        <taxon>Dictyoglomota</taxon>
        <taxon>Dictyoglomia</taxon>
        <taxon>Dictyoglomales</taxon>
        <taxon>Dictyoglomaceae</taxon>
        <taxon>Dictyoglomus</taxon>
    </lineage>
</organism>
<keyword evidence="3" id="KW-0812">Transmembrane</keyword>
<dbReference type="GO" id="GO:0005975">
    <property type="term" value="P:carbohydrate metabolic process"/>
    <property type="evidence" value="ECO:0007669"/>
    <property type="project" value="InterPro"/>
</dbReference>
<dbReference type="PATRIC" id="fig|515635.4.peg.302"/>
<dbReference type="FunCoup" id="B8DYY4">
    <property type="interactions" value="44"/>
</dbReference>
<dbReference type="eggNOG" id="COG0726">
    <property type="taxonomic scope" value="Bacteria"/>
</dbReference>
<dbReference type="Pfam" id="PF01522">
    <property type="entry name" value="Polysacc_deac_1"/>
    <property type="match status" value="1"/>
</dbReference>
<dbReference type="EnsemblBacteria" id="ACK41610">
    <property type="protein sequence ID" value="ACK41610"/>
    <property type="gene ID" value="Dtur_0287"/>
</dbReference>
<dbReference type="OrthoDB" id="9778320at2"/>